<organism evidence="3">
    <name type="scientific">Camponotus floridanus</name>
    <name type="common">Florida carpenter ant</name>
    <dbReference type="NCBI Taxonomy" id="104421"/>
    <lineage>
        <taxon>Eukaryota</taxon>
        <taxon>Metazoa</taxon>
        <taxon>Ecdysozoa</taxon>
        <taxon>Arthropoda</taxon>
        <taxon>Hexapoda</taxon>
        <taxon>Insecta</taxon>
        <taxon>Pterygota</taxon>
        <taxon>Neoptera</taxon>
        <taxon>Endopterygota</taxon>
        <taxon>Hymenoptera</taxon>
        <taxon>Apocrita</taxon>
        <taxon>Aculeata</taxon>
        <taxon>Formicoidea</taxon>
        <taxon>Formicidae</taxon>
        <taxon>Formicinae</taxon>
        <taxon>Camponotus</taxon>
    </lineage>
</organism>
<evidence type="ECO:0000313" key="2">
    <source>
        <dbReference type="EMBL" id="EFN62678.1"/>
    </source>
</evidence>
<dbReference type="AlphaFoldDB" id="E2AV61"/>
<dbReference type="InParanoid" id="E2AV61"/>
<feature type="domain" description="HAT C-terminal dimerisation" evidence="1">
    <location>
        <begin position="3"/>
        <end position="64"/>
    </location>
</feature>
<proteinExistence type="predicted"/>
<evidence type="ECO:0000259" key="1">
    <source>
        <dbReference type="Pfam" id="PF05699"/>
    </source>
</evidence>
<keyword evidence="3" id="KW-1185">Reference proteome</keyword>
<feature type="non-terminal residue" evidence="2">
    <location>
        <position position="1"/>
    </location>
</feature>
<dbReference type="SUPFAM" id="SSF53098">
    <property type="entry name" value="Ribonuclease H-like"/>
    <property type="match status" value="1"/>
</dbReference>
<dbReference type="GO" id="GO:0046983">
    <property type="term" value="F:protein dimerization activity"/>
    <property type="evidence" value="ECO:0007669"/>
    <property type="project" value="InterPro"/>
</dbReference>
<dbReference type="EMBL" id="GL443028">
    <property type="protein sequence ID" value="EFN62678.1"/>
    <property type="molecule type" value="Genomic_DNA"/>
</dbReference>
<dbReference type="OMA" id="PISYWYN"/>
<gene>
    <name evidence="2" type="ORF">EAG_10557</name>
</gene>
<dbReference type="Proteomes" id="UP000000311">
    <property type="component" value="Unassembled WGS sequence"/>
</dbReference>
<name>E2AV61_CAMFO</name>
<sequence length="64" mass="7445">TEDPISYWYNKSIYLSLQIITKQYLSIVATSVPSERLFSKIGNIMVENRSKLSPKHLQNLLFLN</sequence>
<protein>
    <recommendedName>
        <fullName evidence="1">HAT C-terminal dimerisation domain-containing protein</fullName>
    </recommendedName>
</protein>
<dbReference type="PANTHER" id="PTHR47611">
    <property type="entry name" value="HAT DIMERISATION DOMAIN, C-TERMINAL"/>
    <property type="match status" value="1"/>
</dbReference>
<dbReference type="InterPro" id="IPR008906">
    <property type="entry name" value="HATC_C_dom"/>
</dbReference>
<feature type="non-terminal residue" evidence="2">
    <location>
        <position position="64"/>
    </location>
</feature>
<dbReference type="STRING" id="104421.E2AV61"/>
<reference evidence="2 3" key="1">
    <citation type="journal article" date="2010" name="Science">
        <title>Genomic comparison of the ants Camponotus floridanus and Harpegnathos saltator.</title>
        <authorList>
            <person name="Bonasio R."/>
            <person name="Zhang G."/>
            <person name="Ye C."/>
            <person name="Mutti N.S."/>
            <person name="Fang X."/>
            <person name="Qin N."/>
            <person name="Donahue G."/>
            <person name="Yang P."/>
            <person name="Li Q."/>
            <person name="Li C."/>
            <person name="Zhang P."/>
            <person name="Huang Z."/>
            <person name="Berger S.L."/>
            <person name="Reinberg D."/>
            <person name="Wang J."/>
            <person name="Liebig J."/>
        </authorList>
    </citation>
    <scope>NUCLEOTIDE SEQUENCE [LARGE SCALE GENOMIC DNA]</scope>
    <source>
        <strain evidence="3">C129</strain>
    </source>
</reference>
<dbReference type="InterPro" id="IPR012337">
    <property type="entry name" value="RNaseH-like_sf"/>
</dbReference>
<accession>E2AV61</accession>
<dbReference type="PANTHER" id="PTHR47611:SF3">
    <property type="entry name" value="HAT C-TERMINAL DIMERISATION DOMAIN-CONTAINING PROTEIN"/>
    <property type="match status" value="1"/>
</dbReference>
<dbReference type="Pfam" id="PF05699">
    <property type="entry name" value="Dimer_Tnp_hAT"/>
    <property type="match status" value="1"/>
</dbReference>
<evidence type="ECO:0000313" key="3">
    <source>
        <dbReference type="Proteomes" id="UP000000311"/>
    </source>
</evidence>